<dbReference type="EMBL" id="JACXAF010000012">
    <property type="protein sequence ID" value="MBD1389786.1"/>
    <property type="molecule type" value="Genomic_DNA"/>
</dbReference>
<evidence type="ECO:0000313" key="2">
    <source>
        <dbReference type="EMBL" id="MBD1389786.1"/>
    </source>
</evidence>
<dbReference type="Proteomes" id="UP000638014">
    <property type="component" value="Unassembled WGS sequence"/>
</dbReference>
<dbReference type="Pfam" id="PF13477">
    <property type="entry name" value="Glyco_trans_4_2"/>
    <property type="match status" value="1"/>
</dbReference>
<gene>
    <name evidence="2" type="ORF">IC617_10140</name>
</gene>
<dbReference type="SUPFAM" id="SSF53756">
    <property type="entry name" value="UDP-Glycosyltransferase/glycogen phosphorylase"/>
    <property type="match status" value="1"/>
</dbReference>
<evidence type="ECO:0000313" key="3">
    <source>
        <dbReference type="Proteomes" id="UP000638014"/>
    </source>
</evidence>
<proteinExistence type="predicted"/>
<dbReference type="Pfam" id="PF13692">
    <property type="entry name" value="Glyco_trans_1_4"/>
    <property type="match status" value="1"/>
</dbReference>
<accession>A0A8J6QKB1</accession>
<name>A0A8J6QKB1_9GAMM</name>
<dbReference type="CDD" id="cd03808">
    <property type="entry name" value="GT4_CapM-like"/>
    <property type="match status" value="1"/>
</dbReference>
<keyword evidence="3" id="KW-1185">Reference proteome</keyword>
<dbReference type="Gene3D" id="3.40.50.2000">
    <property type="entry name" value="Glycogen Phosphorylase B"/>
    <property type="match status" value="2"/>
</dbReference>
<protein>
    <submittedName>
        <fullName evidence="2">Glycosyltransferase family 4 protein</fullName>
    </submittedName>
</protein>
<dbReference type="AlphaFoldDB" id="A0A8J6QKB1"/>
<feature type="domain" description="Glycosyltransferase subfamily 4-like N-terminal" evidence="1">
    <location>
        <begin position="3"/>
        <end position="146"/>
    </location>
</feature>
<comment type="caution">
    <text evidence="2">The sequence shown here is derived from an EMBL/GenBank/DDBJ whole genome shotgun (WGS) entry which is preliminary data.</text>
</comment>
<reference evidence="2" key="1">
    <citation type="submission" date="2020-09" db="EMBL/GenBank/DDBJ databases">
        <title>A novel bacterium of genus Neiella, isolated from South China Sea.</title>
        <authorList>
            <person name="Huang H."/>
            <person name="Mo K."/>
            <person name="Hu Y."/>
        </authorList>
    </citation>
    <scope>NUCLEOTIDE SEQUENCE</scope>
    <source>
        <strain evidence="2">HB171785</strain>
    </source>
</reference>
<dbReference type="PANTHER" id="PTHR12526">
    <property type="entry name" value="GLYCOSYLTRANSFERASE"/>
    <property type="match status" value="1"/>
</dbReference>
<dbReference type="GO" id="GO:0016757">
    <property type="term" value="F:glycosyltransferase activity"/>
    <property type="evidence" value="ECO:0007669"/>
    <property type="project" value="TreeGrafter"/>
</dbReference>
<evidence type="ECO:0000259" key="1">
    <source>
        <dbReference type="Pfam" id="PF13477"/>
    </source>
</evidence>
<dbReference type="PANTHER" id="PTHR12526:SF638">
    <property type="entry name" value="SPORE COAT PROTEIN SA"/>
    <property type="match status" value="1"/>
</dbReference>
<sequence>MNVLISANTSWYVYNFRKNTILSLIGRGYSVTVLSPADNYVAKLEALGVEHRDIYMDRGGKNPLNDLVTLASLVKFFFTNQFDLLLNFTPKNNIYGTLVAKAFGLKIINNISGLGSVFVRNSLVAKLTVLLYKLSQRRADVVFFQNIEDKKLFLKHKIILNGSNVVLPGSGVDLQRFKATPSTNDGVLKLVLVARMLVEKGVCIYAEAARILKQKYGDKIEFRLLGIIDSKNKSAIKECQIRSWVDEGLLTYLGESERVEIQVAEADCVVLPSYYREGIPRSLLEAAAMAKPIITTDNVGCRETVVNGVNGLLCRPNDVDSLVSVIEKMYAMSHEERLTFGRKSRQLAEQKFDEHIVISSYLSAIDQLA</sequence>
<dbReference type="RefSeq" id="WP_191144885.1">
    <property type="nucleotide sequence ID" value="NZ_JACXAF010000012.1"/>
</dbReference>
<organism evidence="2 3">
    <name type="scientific">Neiella litorisoli</name>
    <dbReference type="NCBI Taxonomy" id="2771431"/>
    <lineage>
        <taxon>Bacteria</taxon>
        <taxon>Pseudomonadati</taxon>
        <taxon>Pseudomonadota</taxon>
        <taxon>Gammaproteobacteria</taxon>
        <taxon>Alteromonadales</taxon>
        <taxon>Echinimonadaceae</taxon>
        <taxon>Neiella</taxon>
    </lineage>
</organism>
<dbReference type="InterPro" id="IPR028098">
    <property type="entry name" value="Glyco_trans_4-like_N"/>
</dbReference>